<dbReference type="InterPro" id="IPR006887">
    <property type="entry name" value="P4R3-like_central_dom"/>
</dbReference>
<dbReference type="EMBL" id="CAJOBA010000489">
    <property type="protein sequence ID" value="CAF3536304.1"/>
    <property type="molecule type" value="Genomic_DNA"/>
</dbReference>
<dbReference type="Proteomes" id="UP000682733">
    <property type="component" value="Unassembled WGS sequence"/>
</dbReference>
<feature type="compositionally biased region" description="Low complexity" evidence="4">
    <location>
        <begin position="979"/>
        <end position="998"/>
    </location>
</feature>
<dbReference type="InterPro" id="IPR011993">
    <property type="entry name" value="PH-like_dom_sf"/>
</dbReference>
<dbReference type="Proteomes" id="UP000681722">
    <property type="component" value="Unassembled WGS sequence"/>
</dbReference>
<dbReference type="GO" id="GO:0030289">
    <property type="term" value="C:protein phosphatase 4 complex"/>
    <property type="evidence" value="ECO:0007669"/>
    <property type="project" value="TreeGrafter"/>
</dbReference>
<dbReference type="EMBL" id="CAJOBC010000696">
    <property type="protein sequence ID" value="CAF3615938.1"/>
    <property type="molecule type" value="Genomic_DNA"/>
</dbReference>
<dbReference type="Gene3D" id="2.30.29.30">
    <property type="entry name" value="Pleckstrin-homology domain (PH domain)/Phosphotyrosine-binding domain (PTB)"/>
    <property type="match status" value="1"/>
</dbReference>
<sequence>MMVCDNSSVSKKNRKSVPVLCQKYMADAGGTRRRVKLYTLNEERQWDDRGTGYVTCTSSNDRLHSHNYSIIVKSETDGTNDRTFETLIVWSEGEKFDLALSFQEKAGCDDIWENICEVQGKDSSFITTDPTSIYESDDESCAAESNENFLNTTINLPSVDLAHIREIVDLFQPEKVRDASRRDNLARSIEMNNYIKKLIDLFHQCEDLENIECLHYLYDIIRGIFYLNKSSLFEILFSDELILDVIGCLEYDPNKAQHQQQNELKHREFLDTKATFKEVIPIGNQELLSKIHQTYRIQYIQDAILPAPSLFEENLLSTMNSFLFFNKVEIVTLLYEDPKFLTQLFSTLKDDNVSDEKRKDLMLFLKEFCVFSQTLQQQNRDAFFQALASQGILTVIQLMLSLDDITIKQAALDVFASIVECNPSTVREYMLHETQATQDDDELLLNLVISEIRSDPDPELSGALNLMNFLKLLIDPDGMLATSIGEKTEFLSFFYIRSMPVLLAPLMANTSDLKLGRDDFHTAQLQNLILDFVTFCVEHHTYPMRNFLNKKDLLRRVLVLLKSKHQFLQLSALRFLRRIIGLKDEQYTLSIVHNNLLQPVVEAFKSNGRRYNLLNSALIELFEFIRQEDLKALLMYVVENFYSDFESVTYVKTFKEMKIRYDQHRDKKERSLIDSGTPIISRMLEQRHRKDARDLDIEEENWFNDDDENNDSQQQNHDLTLDNNNENGLDDAQATTTLDSTDDLSLISQQRNFAPYSRSNHLKSAISIHIRRPNPSLPISVGQLYQSSSIPNSTSYSLSSSLSSINYASTIANKIHKNNDHDLSLRLDIPSSSSSLESSIANESSSITMSPGLRNIAQYQDQDSDEDDQNPTLEDEAEEEASEGGDIEINETISEGVAEKPQLTPNTILTADTDDSVESNQSACVSSSSSSSCSTENITQSEGLYHDPNSVRDDINNLSNNSSNNQYSDKNGDLLTKNTSFEETPTSSEEIISSSSTSCRKRNRSDNDITTEDISTQEAKVFCRRSQNDNSNVEITAENSNDVPDEEER</sequence>
<dbReference type="GO" id="GO:0005654">
    <property type="term" value="C:nucleoplasm"/>
    <property type="evidence" value="ECO:0007669"/>
    <property type="project" value="TreeGrafter"/>
</dbReference>
<feature type="domain" description="Serine/threonine-protein phosphatase 4 regulatory subunit 3-like central" evidence="5">
    <location>
        <begin position="177"/>
        <end position="663"/>
    </location>
</feature>
<keyword evidence="11" id="KW-1185">Reference proteome</keyword>
<dbReference type="OrthoDB" id="27483at2759"/>
<feature type="region of interest" description="Disordered" evidence="4">
    <location>
        <begin position="912"/>
        <end position="1049"/>
    </location>
</feature>
<comment type="similarity">
    <text evidence="2">Belongs to the SMEK family.</text>
</comment>
<feature type="region of interest" description="Disordered" evidence="4">
    <location>
        <begin position="702"/>
        <end position="733"/>
    </location>
</feature>
<comment type="subcellular location">
    <subcellularLocation>
        <location evidence="1">Nucleus</location>
    </subcellularLocation>
</comment>
<evidence type="ECO:0000259" key="5">
    <source>
        <dbReference type="Pfam" id="PF04802"/>
    </source>
</evidence>
<evidence type="ECO:0000256" key="1">
    <source>
        <dbReference type="ARBA" id="ARBA00004123"/>
    </source>
</evidence>
<dbReference type="EMBL" id="CAJNOQ010000696">
    <property type="protein sequence ID" value="CAF0828935.1"/>
    <property type="molecule type" value="Genomic_DNA"/>
</dbReference>
<evidence type="ECO:0000256" key="4">
    <source>
        <dbReference type="SAM" id="MobiDB-lite"/>
    </source>
</evidence>
<evidence type="ECO:0000313" key="7">
    <source>
        <dbReference type="EMBL" id="CAF0756969.1"/>
    </source>
</evidence>
<reference evidence="8" key="1">
    <citation type="submission" date="2021-02" db="EMBL/GenBank/DDBJ databases">
        <authorList>
            <person name="Nowell W R."/>
        </authorList>
    </citation>
    <scope>NUCLEOTIDE SEQUENCE</scope>
</reference>
<dbReference type="EMBL" id="CAJNOK010000489">
    <property type="protein sequence ID" value="CAF0756969.1"/>
    <property type="molecule type" value="Genomic_DNA"/>
</dbReference>
<dbReference type="Pfam" id="PF04802">
    <property type="entry name" value="PP4R3"/>
    <property type="match status" value="1"/>
</dbReference>
<evidence type="ECO:0000313" key="10">
    <source>
        <dbReference type="EMBL" id="CAF3615938.1"/>
    </source>
</evidence>
<gene>
    <name evidence="8" type="ORF">GPM918_LOCUS4949</name>
    <name evidence="7" type="ORF">OVA965_LOCUS2337</name>
    <name evidence="10" type="ORF">SRO942_LOCUS4950</name>
    <name evidence="9" type="ORF">TMI583_LOCUS2337</name>
</gene>
<feature type="compositionally biased region" description="Acidic residues" evidence="4">
    <location>
        <begin position="862"/>
        <end position="887"/>
    </location>
</feature>
<evidence type="ECO:0000313" key="8">
    <source>
        <dbReference type="EMBL" id="CAF0828935.1"/>
    </source>
</evidence>
<dbReference type="Proteomes" id="UP000663829">
    <property type="component" value="Unassembled WGS sequence"/>
</dbReference>
<name>A0A813UMQ2_9BILA</name>
<feature type="region of interest" description="Disordered" evidence="4">
    <location>
        <begin position="860"/>
        <end position="887"/>
    </location>
</feature>
<dbReference type="Pfam" id="PF22972">
    <property type="entry name" value="EVH1_PP4R3"/>
    <property type="match status" value="1"/>
</dbReference>
<accession>A0A813UMQ2</accession>
<evidence type="ECO:0000313" key="11">
    <source>
        <dbReference type="Proteomes" id="UP000663829"/>
    </source>
</evidence>
<comment type="caution">
    <text evidence="8">The sequence shown here is derived from an EMBL/GenBank/DDBJ whole genome shotgun (WGS) entry which is preliminary data.</text>
</comment>
<dbReference type="Proteomes" id="UP000677228">
    <property type="component" value="Unassembled WGS sequence"/>
</dbReference>
<feature type="compositionally biased region" description="Polar residues" evidence="4">
    <location>
        <begin position="1028"/>
        <end position="1042"/>
    </location>
</feature>
<dbReference type="GO" id="GO:0006974">
    <property type="term" value="P:DNA damage response"/>
    <property type="evidence" value="ECO:0007669"/>
    <property type="project" value="TreeGrafter"/>
</dbReference>
<keyword evidence="3" id="KW-0539">Nucleus</keyword>
<feature type="compositionally biased region" description="Low complexity" evidence="4">
    <location>
        <begin position="956"/>
        <end position="965"/>
    </location>
</feature>
<dbReference type="SUPFAM" id="SSF48371">
    <property type="entry name" value="ARM repeat"/>
    <property type="match status" value="1"/>
</dbReference>
<dbReference type="InterPro" id="IPR016024">
    <property type="entry name" value="ARM-type_fold"/>
</dbReference>
<proteinExistence type="inferred from homology"/>
<dbReference type="PANTHER" id="PTHR23318:SF0">
    <property type="entry name" value="SERINE_THREONINE-PROTEIN PHOSPHATASE 4 REGULATORY SUBUNIT 3"/>
    <property type="match status" value="1"/>
</dbReference>
<evidence type="ECO:0000313" key="9">
    <source>
        <dbReference type="EMBL" id="CAF3536304.1"/>
    </source>
</evidence>
<dbReference type="GO" id="GO:0072542">
    <property type="term" value="F:protein phosphatase activator activity"/>
    <property type="evidence" value="ECO:0007669"/>
    <property type="project" value="TreeGrafter"/>
</dbReference>
<evidence type="ECO:0000256" key="3">
    <source>
        <dbReference type="ARBA" id="ARBA00023242"/>
    </source>
</evidence>
<dbReference type="AlphaFoldDB" id="A0A813UMQ2"/>
<dbReference type="InterPro" id="IPR051137">
    <property type="entry name" value="PP4R3-like"/>
</dbReference>
<protein>
    <recommendedName>
        <fullName evidence="12">Serine/threonine-protein phosphatase 4 regulatory subunit 3-like central domain-containing protein</fullName>
    </recommendedName>
</protein>
<dbReference type="InterPro" id="IPR055236">
    <property type="entry name" value="EVH1_PP4R3"/>
</dbReference>
<dbReference type="PANTHER" id="PTHR23318">
    <property type="entry name" value="ATP SYNTHASE GAMMA-RELATED"/>
    <property type="match status" value="1"/>
</dbReference>
<feature type="compositionally biased region" description="Polar residues" evidence="4">
    <location>
        <begin position="717"/>
        <end position="727"/>
    </location>
</feature>
<feature type="domain" description="PP4R3 EVH1-like" evidence="6">
    <location>
        <begin position="32"/>
        <end position="120"/>
    </location>
</feature>
<feature type="compositionally biased region" description="Low complexity" evidence="4">
    <location>
        <begin position="918"/>
        <end position="941"/>
    </location>
</feature>
<evidence type="ECO:0000256" key="2">
    <source>
        <dbReference type="ARBA" id="ARBA00008809"/>
    </source>
</evidence>
<evidence type="ECO:0000259" key="6">
    <source>
        <dbReference type="Pfam" id="PF22972"/>
    </source>
</evidence>
<evidence type="ECO:0008006" key="12">
    <source>
        <dbReference type="Google" id="ProtNLM"/>
    </source>
</evidence>
<organism evidence="8 11">
    <name type="scientific">Didymodactylos carnosus</name>
    <dbReference type="NCBI Taxonomy" id="1234261"/>
    <lineage>
        <taxon>Eukaryota</taxon>
        <taxon>Metazoa</taxon>
        <taxon>Spiralia</taxon>
        <taxon>Gnathifera</taxon>
        <taxon>Rotifera</taxon>
        <taxon>Eurotatoria</taxon>
        <taxon>Bdelloidea</taxon>
        <taxon>Philodinida</taxon>
        <taxon>Philodinidae</taxon>
        <taxon>Didymodactylos</taxon>
    </lineage>
</organism>